<dbReference type="AlphaFoldDB" id="A0A1I0MTJ6"/>
<gene>
    <name evidence="2" type="ORF">SAMN04487945_0346</name>
</gene>
<accession>A0A1I0MTJ6</accession>
<dbReference type="PANTHER" id="PTHR43174:SF3">
    <property type="entry name" value="UDP-N-ACETYLGLUCOSAMINE 2-EPIMERASE"/>
    <property type="match status" value="1"/>
</dbReference>
<name>A0A1I0MTJ6_9EURY</name>
<dbReference type="InterPro" id="IPR020004">
    <property type="entry name" value="UDP-GlcNAc_Epase"/>
</dbReference>
<dbReference type="GO" id="GO:0006047">
    <property type="term" value="P:UDP-N-acetylglucosamine metabolic process"/>
    <property type="evidence" value="ECO:0007669"/>
    <property type="project" value="InterPro"/>
</dbReference>
<dbReference type="SUPFAM" id="SSF53756">
    <property type="entry name" value="UDP-Glycosyltransferase/glycogen phosphorylase"/>
    <property type="match status" value="1"/>
</dbReference>
<keyword evidence="3" id="KW-1185">Reference proteome</keyword>
<dbReference type="PANTHER" id="PTHR43174">
    <property type="entry name" value="UDP-N-ACETYLGLUCOSAMINE 2-EPIMERASE"/>
    <property type="match status" value="1"/>
</dbReference>
<dbReference type="InterPro" id="IPR003331">
    <property type="entry name" value="UDP_GlcNAc_Epimerase_2_dom"/>
</dbReference>
<feature type="domain" description="UDP-N-acetylglucosamine 2-epimerase" evidence="1">
    <location>
        <begin position="27"/>
        <end position="370"/>
    </location>
</feature>
<evidence type="ECO:0000313" key="3">
    <source>
        <dbReference type="Proteomes" id="UP000198518"/>
    </source>
</evidence>
<dbReference type="OrthoDB" id="7018at2157"/>
<dbReference type="Proteomes" id="UP000198518">
    <property type="component" value="Unassembled WGS sequence"/>
</dbReference>
<dbReference type="EMBL" id="FOJA01000001">
    <property type="protein sequence ID" value="SEV91783.1"/>
    <property type="molecule type" value="Genomic_DNA"/>
</dbReference>
<dbReference type="RefSeq" id="WP_089667456.1">
    <property type="nucleotide sequence ID" value="NZ_FOJA01000001.1"/>
</dbReference>
<evidence type="ECO:0000313" key="2">
    <source>
        <dbReference type="EMBL" id="SEV91783.1"/>
    </source>
</evidence>
<dbReference type="STRING" id="355548.SAMN04487945_0346"/>
<organism evidence="2 3">
    <name type="scientific">Halobacterium jilantaiense</name>
    <dbReference type="NCBI Taxonomy" id="355548"/>
    <lineage>
        <taxon>Archaea</taxon>
        <taxon>Methanobacteriati</taxon>
        <taxon>Methanobacteriota</taxon>
        <taxon>Stenosarchaea group</taxon>
        <taxon>Halobacteria</taxon>
        <taxon>Halobacteriales</taxon>
        <taxon>Halobacteriaceae</taxon>
        <taxon>Halobacterium</taxon>
    </lineage>
</organism>
<reference evidence="2 3" key="1">
    <citation type="submission" date="2016-10" db="EMBL/GenBank/DDBJ databases">
        <authorList>
            <person name="de Groot N.N."/>
        </authorList>
    </citation>
    <scope>NUCLEOTIDE SEQUENCE [LARGE SCALE GENOMIC DNA]</scope>
    <source>
        <strain evidence="2 3">CGMCC 1.5337</strain>
    </source>
</reference>
<dbReference type="NCBIfam" id="TIGR03568">
    <property type="entry name" value="NeuC_NnaA"/>
    <property type="match status" value="1"/>
</dbReference>
<dbReference type="Gene3D" id="3.40.50.2000">
    <property type="entry name" value="Glycogen Phosphorylase B"/>
    <property type="match status" value="2"/>
</dbReference>
<evidence type="ECO:0000259" key="1">
    <source>
        <dbReference type="Pfam" id="PF02350"/>
    </source>
</evidence>
<proteinExistence type="predicted"/>
<sequence>MSENQRRIAVVTGTRAEYGLLRSSMQAIRDHADLELQVVATGMHLSDRYGSTIDEIRADGFEVNATPRMLVEGDTGAAMAKSLGVGVQAFVDTFELLDPDIVLVLGDRDEPLAAALASAHMNTPVAHIHGGDAAKGATIDESIRHALTKFSHLHFPASKASATRIERLGEEPWRVTTVGAPGLDRITDDRYEDPEALAKGYGLDTEQSTILVVQHPLTRAPGDAGRQMRQTLQAIQSFDAQLIFIHPNSDAGRADIVSEIESVEDQENVWVFENLPRCEYLALLDLADVLVGNSSSGIIEAPSLGLPVVDVGPRQAERERAENTVSCKHDEKAIRDAVANALDESAQARAERTSNPYDYGGAGDTIADRLSSVELGARLLEKQITY</sequence>
<protein>
    <submittedName>
        <fullName evidence="2">GDP/UDP-N,N'-diacetylbacillosamine 2-epimerase (Hydrolysing)</fullName>
    </submittedName>
</protein>
<dbReference type="Pfam" id="PF02350">
    <property type="entry name" value="Epimerase_2"/>
    <property type="match status" value="1"/>
</dbReference>
<dbReference type="InterPro" id="IPR029767">
    <property type="entry name" value="WecB-like"/>
</dbReference>
<dbReference type="GO" id="GO:0004553">
    <property type="term" value="F:hydrolase activity, hydrolyzing O-glycosyl compounds"/>
    <property type="evidence" value="ECO:0007669"/>
    <property type="project" value="InterPro"/>
</dbReference>